<feature type="domain" description="HTH arsR-type" evidence="5">
    <location>
        <begin position="1"/>
        <end position="95"/>
    </location>
</feature>
<dbReference type="OrthoDB" id="73927at2"/>
<dbReference type="InterPro" id="IPR001845">
    <property type="entry name" value="HTH_ArsR_DNA-bd_dom"/>
</dbReference>
<dbReference type="PANTHER" id="PTHR33154:SF33">
    <property type="entry name" value="TRANSCRIPTIONAL REPRESSOR SDPR"/>
    <property type="match status" value="1"/>
</dbReference>
<proteinExistence type="predicted"/>
<reference evidence="6 7" key="1">
    <citation type="submission" date="2017-05" db="EMBL/GenBank/DDBJ databases">
        <title>The complete genome sequence of Deinococcus ficus isolated from the rhizosphere of the Ficus religiosa L. in Taiwan.</title>
        <authorList>
            <person name="Wu K.-M."/>
            <person name="Liao T.-L."/>
            <person name="Liu Y.-M."/>
            <person name="Young C.-C."/>
            <person name="Tsai S.-F."/>
        </authorList>
    </citation>
    <scope>NUCLEOTIDE SEQUENCE [LARGE SCALE GENOMIC DNA]</scope>
    <source>
        <strain evidence="6 7">CC-FR2-10</strain>
        <plasmid evidence="7">pdfi2</plasmid>
    </source>
</reference>
<name>A0A221T1T4_9DEIO</name>
<dbReference type="EMBL" id="CP021083">
    <property type="protein sequence ID" value="ASN82863.1"/>
    <property type="molecule type" value="Genomic_DNA"/>
</dbReference>
<dbReference type="SUPFAM" id="SSF46785">
    <property type="entry name" value="Winged helix' DNA-binding domain"/>
    <property type="match status" value="1"/>
</dbReference>
<geneLocation type="plasmid" evidence="7">
    <name>pdfi2</name>
</geneLocation>
<evidence type="ECO:0000256" key="2">
    <source>
        <dbReference type="ARBA" id="ARBA00023125"/>
    </source>
</evidence>
<dbReference type="PROSITE" id="PS50987">
    <property type="entry name" value="HTH_ARSR_2"/>
    <property type="match status" value="1"/>
</dbReference>
<evidence type="ECO:0000259" key="5">
    <source>
        <dbReference type="PROSITE" id="PS50987"/>
    </source>
</evidence>
<dbReference type="Gene3D" id="1.10.10.10">
    <property type="entry name" value="Winged helix-like DNA-binding domain superfamily/Winged helix DNA-binding domain"/>
    <property type="match status" value="1"/>
</dbReference>
<keyword evidence="2" id="KW-0238">DNA-binding</keyword>
<evidence type="ECO:0000313" key="7">
    <source>
        <dbReference type="Proteomes" id="UP000259030"/>
    </source>
</evidence>
<keyword evidence="1" id="KW-0805">Transcription regulation</keyword>
<sequence length="163" mass="18243">MKPEHVLTTKAELAALADPVRLLTVRLLVTREATLTQLAQYLGLRPSALHYHLKKLQTAGLIEVTRHDDTGKHYRATAMVVNVNPAMPFTEQADLSALPPEPMQRASEQRRTGAYLHLSDAQYDAFWQEVQDLHARYAALQDPEAPRRATESVALTLPDPENV</sequence>
<dbReference type="Pfam" id="PF01022">
    <property type="entry name" value="HTH_5"/>
    <property type="match status" value="1"/>
</dbReference>
<organism evidence="6 7">
    <name type="scientific">Deinococcus ficus</name>
    <dbReference type="NCBI Taxonomy" id="317577"/>
    <lineage>
        <taxon>Bacteria</taxon>
        <taxon>Thermotogati</taxon>
        <taxon>Deinococcota</taxon>
        <taxon>Deinococci</taxon>
        <taxon>Deinococcales</taxon>
        <taxon>Deinococcaceae</taxon>
        <taxon>Deinococcus</taxon>
    </lineage>
</organism>
<keyword evidence="6" id="KW-0614">Plasmid</keyword>
<keyword evidence="3" id="KW-0804">Transcription</keyword>
<dbReference type="InterPro" id="IPR036390">
    <property type="entry name" value="WH_DNA-bd_sf"/>
</dbReference>
<dbReference type="InterPro" id="IPR051081">
    <property type="entry name" value="HTH_MetalResp_TranReg"/>
</dbReference>
<dbReference type="STRING" id="317577.GCA_000419625_03444"/>
<dbReference type="SMART" id="SM00418">
    <property type="entry name" value="HTH_ARSR"/>
    <property type="match status" value="1"/>
</dbReference>
<evidence type="ECO:0000256" key="1">
    <source>
        <dbReference type="ARBA" id="ARBA00023015"/>
    </source>
</evidence>
<dbReference type="GO" id="GO:0003677">
    <property type="term" value="F:DNA binding"/>
    <property type="evidence" value="ECO:0007669"/>
    <property type="project" value="UniProtKB-KW"/>
</dbReference>
<evidence type="ECO:0000256" key="4">
    <source>
        <dbReference type="SAM" id="MobiDB-lite"/>
    </source>
</evidence>
<accession>A0A221T1T4</accession>
<gene>
    <name evidence="6" type="ORF">DFI_16875</name>
</gene>
<evidence type="ECO:0000256" key="3">
    <source>
        <dbReference type="ARBA" id="ARBA00023163"/>
    </source>
</evidence>
<evidence type="ECO:0000313" key="6">
    <source>
        <dbReference type="EMBL" id="ASN82863.1"/>
    </source>
</evidence>
<dbReference type="CDD" id="cd00090">
    <property type="entry name" value="HTH_ARSR"/>
    <property type="match status" value="1"/>
</dbReference>
<dbReference type="InterPro" id="IPR011991">
    <property type="entry name" value="ArsR-like_HTH"/>
</dbReference>
<dbReference type="KEGG" id="dfc:DFI_16875"/>
<keyword evidence="7" id="KW-1185">Reference proteome</keyword>
<feature type="region of interest" description="Disordered" evidence="4">
    <location>
        <begin position="142"/>
        <end position="163"/>
    </location>
</feature>
<dbReference type="GO" id="GO:0003700">
    <property type="term" value="F:DNA-binding transcription factor activity"/>
    <property type="evidence" value="ECO:0007669"/>
    <property type="project" value="InterPro"/>
</dbReference>
<dbReference type="PANTHER" id="PTHR33154">
    <property type="entry name" value="TRANSCRIPTIONAL REGULATOR, ARSR FAMILY"/>
    <property type="match status" value="1"/>
</dbReference>
<dbReference type="AlphaFoldDB" id="A0A221T1T4"/>
<protein>
    <submittedName>
        <fullName evidence="6">Transcriptional regulator</fullName>
    </submittedName>
</protein>
<dbReference type="Proteomes" id="UP000259030">
    <property type="component" value="Plasmid pDFI2"/>
</dbReference>
<dbReference type="InterPro" id="IPR036388">
    <property type="entry name" value="WH-like_DNA-bd_sf"/>
</dbReference>
<dbReference type="RefSeq" id="WP_022802925.1">
    <property type="nucleotide sequence ID" value="NZ_ATTJ01000003.1"/>
</dbReference>